<dbReference type="PRINTS" id="PR01594">
    <property type="entry name" value="SECBCHAPRONE"/>
</dbReference>
<organism evidence="6 7">
    <name type="scientific">Legionella londiniensis</name>
    <dbReference type="NCBI Taxonomy" id="45068"/>
    <lineage>
        <taxon>Bacteria</taxon>
        <taxon>Pseudomonadati</taxon>
        <taxon>Pseudomonadota</taxon>
        <taxon>Gammaproteobacteria</taxon>
        <taxon>Legionellales</taxon>
        <taxon>Legionellaceae</taxon>
        <taxon>Legionella</taxon>
    </lineage>
</organism>
<dbReference type="Pfam" id="PF02556">
    <property type="entry name" value="SecB"/>
    <property type="match status" value="1"/>
</dbReference>
<keyword evidence="4 5" id="KW-0811">Translocation</keyword>
<dbReference type="GO" id="GO:0006457">
    <property type="term" value="P:protein folding"/>
    <property type="evidence" value="ECO:0007669"/>
    <property type="project" value="UniProtKB-UniRule"/>
</dbReference>
<dbReference type="AlphaFoldDB" id="A0A0W0VSC8"/>
<evidence type="ECO:0000256" key="2">
    <source>
        <dbReference type="ARBA" id="ARBA00022448"/>
    </source>
</evidence>
<dbReference type="GO" id="GO:0005737">
    <property type="term" value="C:cytoplasm"/>
    <property type="evidence" value="ECO:0007669"/>
    <property type="project" value="UniProtKB-SubCell"/>
</dbReference>
<dbReference type="Proteomes" id="UP000054997">
    <property type="component" value="Unassembled WGS sequence"/>
</dbReference>
<evidence type="ECO:0000256" key="1">
    <source>
        <dbReference type="ARBA" id="ARBA00009990"/>
    </source>
</evidence>
<evidence type="ECO:0000256" key="3">
    <source>
        <dbReference type="ARBA" id="ARBA00022927"/>
    </source>
</evidence>
<dbReference type="InterPro" id="IPR035958">
    <property type="entry name" value="SecB-like_sf"/>
</dbReference>
<comment type="subcellular location">
    <subcellularLocation>
        <location evidence="5">Cytoplasm</location>
    </subcellularLocation>
</comment>
<reference evidence="6 7" key="1">
    <citation type="submission" date="2015-11" db="EMBL/GenBank/DDBJ databases">
        <title>Genomic analysis of 38 Legionella species identifies large and diverse effector repertoires.</title>
        <authorList>
            <person name="Burstein D."/>
            <person name="Amaro F."/>
            <person name="Zusman T."/>
            <person name="Lifshitz Z."/>
            <person name="Cohen O."/>
            <person name="Gilbert J.A."/>
            <person name="Pupko T."/>
            <person name="Shuman H.A."/>
            <person name="Segal G."/>
        </authorList>
    </citation>
    <scope>NUCLEOTIDE SEQUENCE [LARGE SCALE GENOMIC DNA]</scope>
    <source>
        <strain evidence="6 7">ATCC 49505</strain>
    </source>
</reference>
<protein>
    <recommendedName>
        <fullName evidence="5">Protein-export protein SecB</fullName>
    </recommendedName>
</protein>
<dbReference type="STRING" id="45068.Llon_0358"/>
<evidence type="ECO:0000256" key="5">
    <source>
        <dbReference type="HAMAP-Rule" id="MF_00821"/>
    </source>
</evidence>
<evidence type="ECO:0000313" key="7">
    <source>
        <dbReference type="Proteomes" id="UP000054997"/>
    </source>
</evidence>
<dbReference type="PANTHER" id="PTHR36918:SF1">
    <property type="entry name" value="PROTEIN-EXPORT PROTEIN SECB"/>
    <property type="match status" value="1"/>
</dbReference>
<keyword evidence="7" id="KW-1185">Reference proteome</keyword>
<dbReference type="NCBIfam" id="NF004393">
    <property type="entry name" value="PRK05751.1-4"/>
    <property type="match status" value="1"/>
</dbReference>
<keyword evidence="2 5" id="KW-0813">Transport</keyword>
<proteinExistence type="inferred from homology"/>
<dbReference type="PANTHER" id="PTHR36918">
    <property type="match status" value="1"/>
</dbReference>
<dbReference type="PATRIC" id="fig|45068.5.peg.379"/>
<dbReference type="GO" id="GO:0051262">
    <property type="term" value="P:protein tetramerization"/>
    <property type="evidence" value="ECO:0007669"/>
    <property type="project" value="InterPro"/>
</dbReference>
<dbReference type="SUPFAM" id="SSF54611">
    <property type="entry name" value="SecB-like"/>
    <property type="match status" value="1"/>
</dbReference>
<comment type="function">
    <text evidence="5">One of the proteins required for the normal export of preproteins out of the cell cytoplasm. It is a molecular chaperone that binds to a subset of precursor proteins, maintaining them in a translocation-competent state. It also specifically binds to its receptor SecA.</text>
</comment>
<evidence type="ECO:0000313" key="6">
    <source>
        <dbReference type="EMBL" id="KTD22968.1"/>
    </source>
</evidence>
<dbReference type="GO" id="GO:0015031">
    <property type="term" value="P:protein transport"/>
    <property type="evidence" value="ECO:0007669"/>
    <property type="project" value="UniProtKB-UniRule"/>
</dbReference>
<dbReference type="HAMAP" id="MF_00821">
    <property type="entry name" value="SecB"/>
    <property type="match status" value="1"/>
</dbReference>
<comment type="caution">
    <text evidence="6">The sequence shown here is derived from an EMBL/GenBank/DDBJ whole genome shotgun (WGS) entry which is preliminary data.</text>
</comment>
<dbReference type="EMBL" id="LNYK01000003">
    <property type="protein sequence ID" value="KTD22968.1"/>
    <property type="molecule type" value="Genomic_DNA"/>
</dbReference>
<dbReference type="GO" id="GO:0051082">
    <property type="term" value="F:unfolded protein binding"/>
    <property type="evidence" value="ECO:0007669"/>
    <property type="project" value="InterPro"/>
</dbReference>
<sequence length="196" mass="22306">MDLSAPGLRYANPGYLAYNKNFFNYLRGLITIMAEEQEQKQNNQAPEAHFMIQRIYVKDLSFETTNAPAIFQQRWEPELSLDVNTQHALLEENVYEVVLSITATVKNQKNTAFLVEVHQAGIFTIQGAPKDQLDHLLGSFCPSILFPYAREAITTEVVRGSFPQLVLAPINFDALYLQQKEEQKKAEASKQSEQTH</sequence>
<accession>A0A0W0VSC8</accession>
<dbReference type="InterPro" id="IPR003708">
    <property type="entry name" value="SecB"/>
</dbReference>
<gene>
    <name evidence="5 6" type="primary">secB</name>
    <name evidence="6" type="ORF">Llon_0358</name>
</gene>
<keyword evidence="5" id="KW-0143">Chaperone</keyword>
<name>A0A0W0VSC8_9GAMM</name>
<comment type="similarity">
    <text evidence="1 5">Belongs to the SecB family.</text>
</comment>
<comment type="subunit">
    <text evidence="5">Homotetramer, a dimer of dimers. One homotetramer interacts with 1 SecA dimer.</text>
</comment>
<dbReference type="Gene3D" id="3.10.420.10">
    <property type="entry name" value="SecB-like"/>
    <property type="match status" value="1"/>
</dbReference>
<keyword evidence="3 5" id="KW-0653">Protein transport</keyword>
<dbReference type="NCBIfam" id="TIGR00809">
    <property type="entry name" value="secB"/>
    <property type="match status" value="1"/>
</dbReference>
<keyword evidence="5" id="KW-0963">Cytoplasm</keyword>
<evidence type="ECO:0000256" key="4">
    <source>
        <dbReference type="ARBA" id="ARBA00023010"/>
    </source>
</evidence>